<evidence type="ECO:0000256" key="6">
    <source>
        <dbReference type="ARBA" id="ARBA00022801"/>
    </source>
</evidence>
<evidence type="ECO:0000259" key="10">
    <source>
        <dbReference type="Pfam" id="PF04389"/>
    </source>
</evidence>
<organism evidence="11 12">
    <name type="scientific">Micromonospora rhizosphaerae</name>
    <dbReference type="NCBI Taxonomy" id="568872"/>
    <lineage>
        <taxon>Bacteria</taxon>
        <taxon>Bacillati</taxon>
        <taxon>Actinomycetota</taxon>
        <taxon>Actinomycetes</taxon>
        <taxon>Micromonosporales</taxon>
        <taxon>Micromonosporaceae</taxon>
        <taxon>Micromonospora</taxon>
    </lineage>
</organism>
<keyword evidence="2 11" id="KW-0031">Aminopeptidase</keyword>
<dbReference type="InterPro" id="IPR007484">
    <property type="entry name" value="Peptidase_M28"/>
</dbReference>
<feature type="domain" description="Peptidase M28" evidence="10">
    <location>
        <begin position="294"/>
        <end position="496"/>
    </location>
</feature>
<sequence length="569" mass="58042">MDGSHARYLRLHCGELAYEAGAPGSLVTKEVRHIVVSPRKTLAGMAVGAVVGSMTLVGPVQADPTNNSVDTLTKAVTVQGVLRHLDAFQAIADAHDGTRASGTSGFTASADYVAGKLAEAGYQVTRQPFQFPFYEEFGSSFAQVAPNPTTYVDGVDYDLMDYSAAGDVTGGVVPVDLALANPATSSSGCQPGDFTGLNLTGKVALMQRGECSFGQKATNARAAGAVGAIIMNQGNGTPANNPDRFALFAGTLGGPVGIPVVSVSFAKGVELASTAGLTVRITADTTSEVRSTENVIAQSREGRTDNVVMAGAHLDSVPEGPGFNDNGTGSAAILEVALQMAKVKPNNAVRFAWWGAEEGGLLGSNHYVNTLSPAQRADIALYLNFDMIGSPNYVYGIYDGDDSAASGSGPGPAGSAQIEDVFEAFFASRGLPTVPADFTGRSDYGPFIAPGVGIPAGGLFTGAEGVKTAAEAALVGGVAGKSYDPCYHQACDSLTPVADGADATLYGQLAGNALYGNVSTTALDVNSDAIATAVITFAYDTSTVNSVPRAPGKSHAAGSSEDAHGHQTM</sequence>
<evidence type="ECO:0000313" key="12">
    <source>
        <dbReference type="Proteomes" id="UP000199413"/>
    </source>
</evidence>
<evidence type="ECO:0000256" key="1">
    <source>
        <dbReference type="ARBA" id="ARBA00005957"/>
    </source>
</evidence>
<dbReference type="AlphaFoldDB" id="A0A1C6SNW7"/>
<dbReference type="InterPro" id="IPR041756">
    <property type="entry name" value="M28_SGAP-like"/>
</dbReference>
<dbReference type="STRING" id="568872.GA0070624_4231"/>
<keyword evidence="6" id="KW-0378">Hydrolase</keyword>
<dbReference type="InterPro" id="IPR045175">
    <property type="entry name" value="M28_fam"/>
</dbReference>
<evidence type="ECO:0000313" key="11">
    <source>
        <dbReference type="EMBL" id="SCL31241.1"/>
    </source>
</evidence>
<dbReference type="Pfam" id="PF04389">
    <property type="entry name" value="Peptidase_M28"/>
    <property type="match status" value="1"/>
</dbReference>
<dbReference type="InterPro" id="IPR003137">
    <property type="entry name" value="PA_domain"/>
</dbReference>
<evidence type="ECO:0000256" key="8">
    <source>
        <dbReference type="SAM" id="MobiDB-lite"/>
    </source>
</evidence>
<dbReference type="GO" id="GO:0006508">
    <property type="term" value="P:proteolysis"/>
    <property type="evidence" value="ECO:0007669"/>
    <property type="project" value="UniProtKB-KW"/>
</dbReference>
<dbReference type="OrthoDB" id="345880at2"/>
<dbReference type="PANTHER" id="PTHR12147:SF26">
    <property type="entry name" value="PEPTIDASE M28 DOMAIN-CONTAINING PROTEIN"/>
    <property type="match status" value="1"/>
</dbReference>
<gene>
    <name evidence="11" type="ORF">GA0070624_4231</name>
</gene>
<dbReference type="Gene3D" id="3.50.30.30">
    <property type="match status" value="1"/>
</dbReference>
<dbReference type="Proteomes" id="UP000199413">
    <property type="component" value="Unassembled WGS sequence"/>
</dbReference>
<reference evidence="12" key="1">
    <citation type="submission" date="2016-06" db="EMBL/GenBank/DDBJ databases">
        <authorList>
            <person name="Varghese N."/>
            <person name="Submissions Spin"/>
        </authorList>
    </citation>
    <scope>NUCLEOTIDE SEQUENCE [LARGE SCALE GENOMIC DNA]</scope>
    <source>
        <strain evidence="12">DSM 45431</strain>
    </source>
</reference>
<keyword evidence="4" id="KW-0479">Metal-binding</keyword>
<keyword evidence="7" id="KW-0862">Zinc</keyword>
<dbReference type="GO" id="GO:0004177">
    <property type="term" value="F:aminopeptidase activity"/>
    <property type="evidence" value="ECO:0007669"/>
    <property type="project" value="UniProtKB-KW"/>
</dbReference>
<dbReference type="GO" id="GO:0046872">
    <property type="term" value="F:metal ion binding"/>
    <property type="evidence" value="ECO:0007669"/>
    <property type="project" value="UniProtKB-KW"/>
</dbReference>
<dbReference type="CDD" id="cd03876">
    <property type="entry name" value="M28_SGAP_like"/>
    <property type="match status" value="1"/>
</dbReference>
<evidence type="ECO:0000259" key="9">
    <source>
        <dbReference type="Pfam" id="PF02225"/>
    </source>
</evidence>
<name>A0A1C6SNW7_9ACTN</name>
<dbReference type="EMBL" id="FMHV01000002">
    <property type="protein sequence ID" value="SCL31241.1"/>
    <property type="molecule type" value="Genomic_DNA"/>
</dbReference>
<evidence type="ECO:0000256" key="4">
    <source>
        <dbReference type="ARBA" id="ARBA00022723"/>
    </source>
</evidence>
<evidence type="ECO:0000256" key="3">
    <source>
        <dbReference type="ARBA" id="ARBA00022670"/>
    </source>
</evidence>
<comment type="similarity">
    <text evidence="1">Belongs to the peptidase M28 family. M28A subfamily.</text>
</comment>
<dbReference type="Pfam" id="PF02225">
    <property type="entry name" value="PA"/>
    <property type="match status" value="1"/>
</dbReference>
<protein>
    <submittedName>
        <fullName evidence="11">Aminopeptidase Y</fullName>
    </submittedName>
</protein>
<keyword evidence="5" id="KW-0732">Signal</keyword>
<keyword evidence="3" id="KW-0645">Protease</keyword>
<evidence type="ECO:0000256" key="2">
    <source>
        <dbReference type="ARBA" id="ARBA00022438"/>
    </source>
</evidence>
<dbReference type="InterPro" id="IPR046450">
    <property type="entry name" value="PA_dom_sf"/>
</dbReference>
<dbReference type="Gene3D" id="3.40.630.10">
    <property type="entry name" value="Zn peptidases"/>
    <property type="match status" value="1"/>
</dbReference>
<evidence type="ECO:0000256" key="5">
    <source>
        <dbReference type="ARBA" id="ARBA00022729"/>
    </source>
</evidence>
<dbReference type="GO" id="GO:0008235">
    <property type="term" value="F:metalloexopeptidase activity"/>
    <property type="evidence" value="ECO:0007669"/>
    <property type="project" value="InterPro"/>
</dbReference>
<accession>A0A1C6SNW7</accession>
<evidence type="ECO:0000256" key="7">
    <source>
        <dbReference type="ARBA" id="ARBA00022833"/>
    </source>
</evidence>
<keyword evidence="12" id="KW-1185">Reference proteome</keyword>
<dbReference type="RefSeq" id="WP_091343633.1">
    <property type="nucleotide sequence ID" value="NZ_FMHV01000002.1"/>
</dbReference>
<feature type="region of interest" description="Disordered" evidence="8">
    <location>
        <begin position="547"/>
        <end position="569"/>
    </location>
</feature>
<dbReference type="SUPFAM" id="SSF53187">
    <property type="entry name" value="Zn-dependent exopeptidases"/>
    <property type="match status" value="1"/>
</dbReference>
<dbReference type="SUPFAM" id="SSF52025">
    <property type="entry name" value="PA domain"/>
    <property type="match status" value="1"/>
</dbReference>
<proteinExistence type="inferred from homology"/>
<dbReference type="PANTHER" id="PTHR12147">
    <property type="entry name" value="METALLOPEPTIDASE M28 FAMILY MEMBER"/>
    <property type="match status" value="1"/>
</dbReference>
<feature type="domain" description="PA" evidence="9">
    <location>
        <begin position="175"/>
        <end position="271"/>
    </location>
</feature>